<name>A0A1T4KTF1_9FIRM</name>
<evidence type="ECO:0000313" key="5">
    <source>
        <dbReference type="Proteomes" id="UP000189857"/>
    </source>
</evidence>
<dbReference type="AlphaFoldDB" id="A0A1T4KTF1"/>
<proteinExistence type="predicted"/>
<dbReference type="EMBL" id="FUXA01000004">
    <property type="protein sequence ID" value="SJZ45691.1"/>
    <property type="molecule type" value="Genomic_DNA"/>
</dbReference>
<accession>A0A1T4KTF1</accession>
<keyword evidence="2" id="KW-0012">Acyltransferase</keyword>
<dbReference type="PANTHER" id="PTHR43877">
    <property type="entry name" value="AMINOALKYLPHOSPHONATE N-ACETYLTRANSFERASE-RELATED-RELATED"/>
    <property type="match status" value="1"/>
</dbReference>
<evidence type="ECO:0000256" key="1">
    <source>
        <dbReference type="ARBA" id="ARBA00022679"/>
    </source>
</evidence>
<dbReference type="SUPFAM" id="SSF55729">
    <property type="entry name" value="Acyl-CoA N-acyltransferases (Nat)"/>
    <property type="match status" value="1"/>
</dbReference>
<dbReference type="PROSITE" id="PS51186">
    <property type="entry name" value="GNAT"/>
    <property type="match status" value="1"/>
</dbReference>
<dbReference type="InterPro" id="IPR050832">
    <property type="entry name" value="Bact_Acetyltransf"/>
</dbReference>
<dbReference type="Pfam" id="PF00583">
    <property type="entry name" value="Acetyltransf_1"/>
    <property type="match status" value="1"/>
</dbReference>
<evidence type="ECO:0000256" key="2">
    <source>
        <dbReference type="ARBA" id="ARBA00023315"/>
    </source>
</evidence>
<dbReference type="RefSeq" id="WP_078786223.1">
    <property type="nucleotide sequence ID" value="NZ_FMTO01000003.1"/>
</dbReference>
<sequence length="164" mass="18770">MKSILSSAHVHTRKATANDIEALRELYLALEEDGVRYQPEHFVIGERTDEFFQNIFESDNQDILVADIDGVAVGFVHVMILQQKKVSCLKPQSVVYMQDLCVREDMRNNKIGAGLIRAAKDYGKENKVDFIRTQVFPGNVDGMRFYERNGFSEMMKTIECQSLD</sequence>
<dbReference type="OrthoDB" id="9795206at2"/>
<dbReference type="CDD" id="cd04301">
    <property type="entry name" value="NAT_SF"/>
    <property type="match status" value="1"/>
</dbReference>
<feature type="domain" description="N-acetyltransferase" evidence="3">
    <location>
        <begin position="10"/>
        <end position="164"/>
    </location>
</feature>
<gene>
    <name evidence="4" type="ORF">SAMN02745110_00562</name>
</gene>
<dbReference type="Gene3D" id="3.40.630.30">
    <property type="match status" value="1"/>
</dbReference>
<keyword evidence="5" id="KW-1185">Reference proteome</keyword>
<dbReference type="Proteomes" id="UP000189857">
    <property type="component" value="Unassembled WGS sequence"/>
</dbReference>
<evidence type="ECO:0000313" key="4">
    <source>
        <dbReference type="EMBL" id="SJZ45691.1"/>
    </source>
</evidence>
<evidence type="ECO:0000259" key="3">
    <source>
        <dbReference type="PROSITE" id="PS51186"/>
    </source>
</evidence>
<dbReference type="InterPro" id="IPR000182">
    <property type="entry name" value="GNAT_dom"/>
</dbReference>
<dbReference type="InterPro" id="IPR016181">
    <property type="entry name" value="Acyl_CoA_acyltransferase"/>
</dbReference>
<protein>
    <submittedName>
        <fullName evidence="4">Acetyltransferase (GNAT) domain-containing protein</fullName>
    </submittedName>
</protein>
<keyword evidence="1 4" id="KW-0808">Transferase</keyword>
<organism evidence="4 5">
    <name type="scientific">Eubacterium ruminantium</name>
    <dbReference type="NCBI Taxonomy" id="42322"/>
    <lineage>
        <taxon>Bacteria</taxon>
        <taxon>Bacillati</taxon>
        <taxon>Bacillota</taxon>
        <taxon>Clostridia</taxon>
        <taxon>Eubacteriales</taxon>
        <taxon>Eubacteriaceae</taxon>
        <taxon>Eubacterium</taxon>
    </lineage>
</organism>
<reference evidence="4 5" key="1">
    <citation type="submission" date="2017-02" db="EMBL/GenBank/DDBJ databases">
        <authorList>
            <person name="Peterson S.W."/>
        </authorList>
    </citation>
    <scope>NUCLEOTIDE SEQUENCE [LARGE SCALE GENOMIC DNA]</scope>
    <source>
        <strain evidence="4 5">ATCC 17233</strain>
    </source>
</reference>
<dbReference type="GO" id="GO:0016747">
    <property type="term" value="F:acyltransferase activity, transferring groups other than amino-acyl groups"/>
    <property type="evidence" value="ECO:0007669"/>
    <property type="project" value="InterPro"/>
</dbReference>